<reference evidence="4 5" key="1">
    <citation type="submission" date="2024-09" db="EMBL/GenBank/DDBJ databases">
        <authorList>
            <person name="Sun Q."/>
            <person name="Mori K."/>
        </authorList>
    </citation>
    <scope>NUCLEOTIDE SEQUENCE [LARGE SCALE GENOMIC DNA]</scope>
    <source>
        <strain evidence="4 5">CCM 7759</strain>
    </source>
</reference>
<keyword evidence="2" id="KW-0597">Phosphoprotein</keyword>
<evidence type="ECO:0000313" key="4">
    <source>
        <dbReference type="EMBL" id="MFC0213604.1"/>
    </source>
</evidence>
<evidence type="ECO:0000313" key="5">
    <source>
        <dbReference type="Proteomes" id="UP001589776"/>
    </source>
</evidence>
<dbReference type="Proteomes" id="UP001589776">
    <property type="component" value="Unassembled WGS sequence"/>
</dbReference>
<protein>
    <submittedName>
        <fullName evidence="4">Acyl carrier protein</fullName>
    </submittedName>
</protein>
<dbReference type="EMBL" id="JBHLWN010000057">
    <property type="protein sequence ID" value="MFC0213604.1"/>
    <property type="molecule type" value="Genomic_DNA"/>
</dbReference>
<dbReference type="Gene3D" id="1.10.1200.10">
    <property type="entry name" value="ACP-like"/>
    <property type="match status" value="1"/>
</dbReference>
<dbReference type="PROSITE" id="PS00012">
    <property type="entry name" value="PHOSPHOPANTETHEINE"/>
    <property type="match status" value="1"/>
</dbReference>
<dbReference type="SUPFAM" id="SSF47336">
    <property type="entry name" value="ACP-like"/>
    <property type="match status" value="1"/>
</dbReference>
<sequence length="76" mass="8486">MTFADFQQSLSELSRVPVYSIREDASLRDDLGIDSLQMVNLIVRLTEQFGVDIGQISDMGAIHTVGSMYCFLAGRR</sequence>
<proteinExistence type="predicted"/>
<feature type="domain" description="Carrier" evidence="3">
    <location>
        <begin position="1"/>
        <end position="76"/>
    </location>
</feature>
<dbReference type="RefSeq" id="WP_377470916.1">
    <property type="nucleotide sequence ID" value="NZ_JBHLWN010000057.1"/>
</dbReference>
<evidence type="ECO:0000256" key="2">
    <source>
        <dbReference type="ARBA" id="ARBA00022553"/>
    </source>
</evidence>
<evidence type="ECO:0000256" key="1">
    <source>
        <dbReference type="ARBA" id="ARBA00022450"/>
    </source>
</evidence>
<evidence type="ECO:0000259" key="3">
    <source>
        <dbReference type="PROSITE" id="PS50075"/>
    </source>
</evidence>
<organism evidence="4 5">
    <name type="scientific">Paenibacillus chartarius</name>
    <dbReference type="NCBI Taxonomy" id="747481"/>
    <lineage>
        <taxon>Bacteria</taxon>
        <taxon>Bacillati</taxon>
        <taxon>Bacillota</taxon>
        <taxon>Bacilli</taxon>
        <taxon>Bacillales</taxon>
        <taxon>Paenibacillaceae</taxon>
        <taxon>Paenibacillus</taxon>
    </lineage>
</organism>
<dbReference type="InterPro" id="IPR006162">
    <property type="entry name" value="Ppantetheine_attach_site"/>
</dbReference>
<dbReference type="InterPro" id="IPR009081">
    <property type="entry name" value="PP-bd_ACP"/>
</dbReference>
<dbReference type="PROSITE" id="PS50075">
    <property type="entry name" value="CARRIER"/>
    <property type="match status" value="1"/>
</dbReference>
<dbReference type="Pfam" id="PF00550">
    <property type="entry name" value="PP-binding"/>
    <property type="match status" value="1"/>
</dbReference>
<name>A0ABV6DLT0_9BACL</name>
<keyword evidence="5" id="KW-1185">Reference proteome</keyword>
<accession>A0ABV6DLT0</accession>
<comment type="caution">
    <text evidence="4">The sequence shown here is derived from an EMBL/GenBank/DDBJ whole genome shotgun (WGS) entry which is preliminary data.</text>
</comment>
<gene>
    <name evidence="4" type="ORF">ACFFK0_14260</name>
</gene>
<keyword evidence="1" id="KW-0596">Phosphopantetheine</keyword>
<dbReference type="InterPro" id="IPR036736">
    <property type="entry name" value="ACP-like_sf"/>
</dbReference>